<dbReference type="Gene3D" id="3.40.50.300">
    <property type="entry name" value="P-loop containing nucleotide triphosphate hydrolases"/>
    <property type="match status" value="1"/>
</dbReference>
<dbReference type="Gene3D" id="1.10.8.60">
    <property type="match status" value="1"/>
</dbReference>
<dbReference type="SUPFAM" id="SSF52540">
    <property type="entry name" value="P-loop containing nucleoside triphosphate hydrolases"/>
    <property type="match status" value="1"/>
</dbReference>
<dbReference type="InterPro" id="IPR001789">
    <property type="entry name" value="Sig_transdc_resp-reg_receiver"/>
</dbReference>
<gene>
    <name evidence="9" type="ORF">ASN18_0330</name>
</gene>
<evidence type="ECO:0000259" key="7">
    <source>
        <dbReference type="PROSITE" id="PS50045"/>
    </source>
</evidence>
<dbReference type="CDD" id="cd00009">
    <property type="entry name" value="AAA"/>
    <property type="match status" value="1"/>
</dbReference>
<evidence type="ECO:0000256" key="2">
    <source>
        <dbReference type="ARBA" id="ARBA00022840"/>
    </source>
</evidence>
<dbReference type="InterPro" id="IPR002197">
    <property type="entry name" value="HTH_Fis"/>
</dbReference>
<dbReference type="InterPro" id="IPR058031">
    <property type="entry name" value="AAA_lid_NorR"/>
</dbReference>
<dbReference type="InterPro" id="IPR025662">
    <property type="entry name" value="Sigma_54_int_dom_ATP-bd_1"/>
</dbReference>
<dbReference type="PROSITE" id="PS00688">
    <property type="entry name" value="SIGMA54_INTERACT_3"/>
    <property type="match status" value="1"/>
</dbReference>
<dbReference type="PROSITE" id="PS50110">
    <property type="entry name" value="RESPONSE_REGULATORY"/>
    <property type="match status" value="1"/>
</dbReference>
<evidence type="ECO:0000256" key="1">
    <source>
        <dbReference type="ARBA" id="ARBA00022741"/>
    </source>
</evidence>
<organism evidence="9 10">
    <name type="scientific">Candidatus Magnetominusculus xianensis</name>
    <dbReference type="NCBI Taxonomy" id="1748249"/>
    <lineage>
        <taxon>Bacteria</taxon>
        <taxon>Pseudomonadati</taxon>
        <taxon>Nitrospirota</taxon>
        <taxon>Nitrospiria</taxon>
        <taxon>Nitrospirales</taxon>
        <taxon>Nitrospiraceae</taxon>
        <taxon>Candidatus Magnetominusculus</taxon>
    </lineage>
</organism>
<dbReference type="Pfam" id="PF25601">
    <property type="entry name" value="AAA_lid_14"/>
    <property type="match status" value="1"/>
</dbReference>
<dbReference type="RefSeq" id="WP_085050861.1">
    <property type="nucleotide sequence ID" value="NZ_LNQR01000013.1"/>
</dbReference>
<dbReference type="InterPro" id="IPR025944">
    <property type="entry name" value="Sigma_54_int_dom_CS"/>
</dbReference>
<evidence type="ECO:0000313" key="9">
    <source>
        <dbReference type="EMBL" id="KWT93235.1"/>
    </source>
</evidence>
<dbReference type="EMBL" id="LNQR01000013">
    <property type="protein sequence ID" value="KWT93235.1"/>
    <property type="molecule type" value="Genomic_DNA"/>
</dbReference>
<dbReference type="Gene3D" id="3.40.50.2300">
    <property type="match status" value="1"/>
</dbReference>
<dbReference type="Gene3D" id="1.10.10.60">
    <property type="entry name" value="Homeodomain-like"/>
    <property type="match status" value="1"/>
</dbReference>
<dbReference type="PRINTS" id="PR01590">
    <property type="entry name" value="HTHFIS"/>
</dbReference>
<dbReference type="PROSITE" id="PS50045">
    <property type="entry name" value="SIGMA54_INTERACT_4"/>
    <property type="match status" value="1"/>
</dbReference>
<dbReference type="Pfam" id="PF02954">
    <property type="entry name" value="HTH_8"/>
    <property type="match status" value="1"/>
</dbReference>
<feature type="domain" description="Sigma-54 factor interaction" evidence="7">
    <location>
        <begin position="142"/>
        <end position="372"/>
    </location>
</feature>
<dbReference type="InterPro" id="IPR027417">
    <property type="entry name" value="P-loop_NTPase"/>
</dbReference>
<sequence length="457" mass="50934">MIRILVVDDEIGICRSLEMLFKKEGYEVTTAHTGSVAIPIITERDFEIIFTDLKLPDTSGLDIIKHAKERLPSCQIIVITGFASIETAVEAIKSGAYDYLTKPLSIDKVRIICKNAIEKITLTDEINHLRHELYHSFGFENIIGKSQLIQDVFKIIRQTAASDSNVLITGESGTGKELVARAIHYNSQRRGNHFVAVNCGAISRELIEAELFGYVKGAFTGAVRDKTGFLELSSGGTLFLDEIGETTPDFQVKLLRVLQEGEFNKVGSPHTTKINTRVIAATNRILEKAMSEGTFREDLFYRLNVISIQIPPLRQRRQDIPLLAVHFLSKYAGKRTDKHITELSPEAIDTLSSYDFPGNVRELENAIEYCVTFAHGSVVTVDDLPKSIKGTKIRPAQPESAKPLKAALYEFEKTLLTAALKESSGNISQAARLLDIHRQSLQQKIKDFNINIDVFKG</sequence>
<protein>
    <submittedName>
        <fullName evidence="9">Sigma-54-dependent Fis family transcriptional regulator</fullName>
    </submittedName>
</protein>
<dbReference type="InterPro" id="IPR003593">
    <property type="entry name" value="AAA+_ATPase"/>
</dbReference>
<keyword evidence="6" id="KW-0597">Phosphoprotein</keyword>
<comment type="caution">
    <text evidence="9">The sequence shown here is derived from an EMBL/GenBank/DDBJ whole genome shotgun (WGS) entry which is preliminary data.</text>
</comment>
<proteinExistence type="predicted"/>
<evidence type="ECO:0000313" key="10">
    <source>
        <dbReference type="Proteomes" id="UP000060487"/>
    </source>
</evidence>
<dbReference type="PANTHER" id="PTHR32071">
    <property type="entry name" value="TRANSCRIPTIONAL REGULATORY PROTEIN"/>
    <property type="match status" value="1"/>
</dbReference>
<reference evidence="9 10" key="1">
    <citation type="submission" date="2015-11" db="EMBL/GenBank/DDBJ databases">
        <authorList>
            <person name="Lin W."/>
        </authorList>
    </citation>
    <scope>NUCLEOTIDE SEQUENCE [LARGE SCALE GENOMIC DNA]</scope>
    <source>
        <strain evidence="9 10">HCH-1</strain>
    </source>
</reference>
<dbReference type="SUPFAM" id="SSF52172">
    <property type="entry name" value="CheY-like"/>
    <property type="match status" value="1"/>
</dbReference>
<dbReference type="InterPro" id="IPR025943">
    <property type="entry name" value="Sigma_54_int_dom_ATP-bd_2"/>
</dbReference>
<dbReference type="Proteomes" id="UP000060487">
    <property type="component" value="Unassembled WGS sequence"/>
</dbReference>
<accession>A0ABR5SK09</accession>
<keyword evidence="1" id="KW-0547">Nucleotide-binding</keyword>
<keyword evidence="2" id="KW-0067">ATP-binding</keyword>
<dbReference type="InterPro" id="IPR002078">
    <property type="entry name" value="Sigma_54_int"/>
</dbReference>
<keyword evidence="10" id="KW-1185">Reference proteome</keyword>
<evidence type="ECO:0000259" key="8">
    <source>
        <dbReference type="PROSITE" id="PS50110"/>
    </source>
</evidence>
<dbReference type="PROSITE" id="PS00676">
    <property type="entry name" value="SIGMA54_INTERACT_2"/>
    <property type="match status" value="1"/>
</dbReference>
<evidence type="ECO:0000256" key="4">
    <source>
        <dbReference type="ARBA" id="ARBA00023125"/>
    </source>
</evidence>
<dbReference type="SUPFAM" id="SSF46689">
    <property type="entry name" value="Homeodomain-like"/>
    <property type="match status" value="1"/>
</dbReference>
<dbReference type="SMART" id="SM00382">
    <property type="entry name" value="AAA"/>
    <property type="match status" value="1"/>
</dbReference>
<feature type="domain" description="Response regulatory" evidence="8">
    <location>
        <begin position="3"/>
        <end position="117"/>
    </location>
</feature>
<dbReference type="InterPro" id="IPR011006">
    <property type="entry name" value="CheY-like_superfamily"/>
</dbReference>
<dbReference type="SMART" id="SM00448">
    <property type="entry name" value="REC"/>
    <property type="match status" value="1"/>
</dbReference>
<dbReference type="Pfam" id="PF00158">
    <property type="entry name" value="Sigma54_activat"/>
    <property type="match status" value="1"/>
</dbReference>
<keyword evidence="5" id="KW-0804">Transcription</keyword>
<evidence type="ECO:0000256" key="3">
    <source>
        <dbReference type="ARBA" id="ARBA00023015"/>
    </source>
</evidence>
<feature type="modified residue" description="4-aspartylphosphate" evidence="6">
    <location>
        <position position="52"/>
    </location>
</feature>
<dbReference type="PROSITE" id="PS00675">
    <property type="entry name" value="SIGMA54_INTERACT_1"/>
    <property type="match status" value="1"/>
</dbReference>
<evidence type="ECO:0000256" key="6">
    <source>
        <dbReference type="PROSITE-ProRule" id="PRU00169"/>
    </source>
</evidence>
<keyword evidence="4" id="KW-0238">DNA-binding</keyword>
<keyword evidence="3" id="KW-0805">Transcription regulation</keyword>
<dbReference type="Pfam" id="PF00072">
    <property type="entry name" value="Response_reg"/>
    <property type="match status" value="1"/>
</dbReference>
<name>A0ABR5SK09_9BACT</name>
<dbReference type="InterPro" id="IPR009057">
    <property type="entry name" value="Homeodomain-like_sf"/>
</dbReference>
<evidence type="ECO:0000256" key="5">
    <source>
        <dbReference type="ARBA" id="ARBA00023163"/>
    </source>
</evidence>